<accession>A0A6J3LF84</accession>
<organism evidence="2 3">
    <name type="scientific">Bombus vosnesenskii</name>
    <dbReference type="NCBI Taxonomy" id="207650"/>
    <lineage>
        <taxon>Eukaryota</taxon>
        <taxon>Metazoa</taxon>
        <taxon>Ecdysozoa</taxon>
        <taxon>Arthropoda</taxon>
        <taxon>Hexapoda</taxon>
        <taxon>Insecta</taxon>
        <taxon>Pterygota</taxon>
        <taxon>Neoptera</taxon>
        <taxon>Endopterygota</taxon>
        <taxon>Hymenoptera</taxon>
        <taxon>Apocrita</taxon>
        <taxon>Aculeata</taxon>
        <taxon>Apoidea</taxon>
        <taxon>Anthophila</taxon>
        <taxon>Apidae</taxon>
        <taxon>Bombus</taxon>
        <taxon>Pyrobombus</taxon>
    </lineage>
</organism>
<name>A0A6J3LF84_9HYME</name>
<sequence length="165" mass="19059">MSMLAGEYNILQSQAVTLAESKLELEKTVIGLRKEIVDTRDAYLETERGSRVLLDESRKENESLKEEYKETAEKLQQEIASLRLMVSIKKDNESAKDVSDSDTDKTIQEETILKPEDDPVLDMTQQLISNREKIEILSRQNDRLSKTLCRLRQYQRNTISSGIHR</sequence>
<protein>
    <submittedName>
        <fullName evidence="3">Uncharacterized protein LOC117241825</fullName>
    </submittedName>
</protein>
<dbReference type="AlphaFoldDB" id="A0A6J3LF84"/>
<dbReference type="Proteomes" id="UP000504631">
    <property type="component" value="Unplaced"/>
</dbReference>
<dbReference type="RefSeq" id="XP_033363865.1">
    <property type="nucleotide sequence ID" value="XM_033507974.1"/>
</dbReference>
<evidence type="ECO:0000313" key="3">
    <source>
        <dbReference type="RefSeq" id="XP_033363865.1"/>
    </source>
</evidence>
<dbReference type="KEGG" id="bvk:117241825"/>
<keyword evidence="2" id="KW-1185">Reference proteome</keyword>
<evidence type="ECO:0000313" key="2">
    <source>
        <dbReference type="Proteomes" id="UP000504631"/>
    </source>
</evidence>
<dbReference type="GeneID" id="117241825"/>
<feature type="coiled-coil region" evidence="1">
    <location>
        <begin position="54"/>
        <end position="92"/>
    </location>
</feature>
<gene>
    <name evidence="3" type="primary">LOC117241825</name>
</gene>
<evidence type="ECO:0000256" key="1">
    <source>
        <dbReference type="SAM" id="Coils"/>
    </source>
</evidence>
<proteinExistence type="predicted"/>
<reference evidence="3" key="1">
    <citation type="submission" date="2025-08" db="UniProtKB">
        <authorList>
            <consortium name="RefSeq"/>
        </authorList>
    </citation>
    <scope>IDENTIFICATION</scope>
    <source>
        <tissue evidence="3">Muscle</tissue>
    </source>
</reference>
<keyword evidence="1" id="KW-0175">Coiled coil</keyword>